<evidence type="ECO:0000256" key="3">
    <source>
        <dbReference type="ARBA" id="ARBA00022816"/>
    </source>
</evidence>
<dbReference type="GO" id="GO:0017056">
    <property type="term" value="F:structural constituent of nuclear pore"/>
    <property type="evidence" value="ECO:0007669"/>
    <property type="project" value="InterPro"/>
</dbReference>
<dbReference type="InterPro" id="IPR018864">
    <property type="entry name" value="Nucleoporin_Nup188_N"/>
</dbReference>
<dbReference type="InterPro" id="IPR048883">
    <property type="entry name" value="Nup188_N-subdom_III"/>
</dbReference>
<reference evidence="13 14" key="1">
    <citation type="submission" date="2024-05" db="EMBL/GenBank/DDBJ databases">
        <title>Haplotype-resolved chromosome-level genome assembly of Huyou (Citrus changshanensis).</title>
        <authorList>
            <person name="Miao C."/>
            <person name="Chen W."/>
            <person name="Wu Y."/>
            <person name="Wang L."/>
            <person name="Zhao S."/>
            <person name="Grierson D."/>
            <person name="Xu C."/>
            <person name="Chen K."/>
        </authorList>
    </citation>
    <scope>NUCLEOTIDE SEQUENCE [LARGE SCALE GENOMIC DNA]</scope>
    <source>
        <strain evidence="13">01-14</strain>
        <tissue evidence="13">Leaf</tissue>
    </source>
</reference>
<evidence type="ECO:0000256" key="5">
    <source>
        <dbReference type="ARBA" id="ARBA00023010"/>
    </source>
</evidence>
<evidence type="ECO:0000256" key="10">
    <source>
        <dbReference type="SAM" id="Phobius"/>
    </source>
</evidence>
<dbReference type="GO" id="GO:0006405">
    <property type="term" value="P:RNA export from nucleus"/>
    <property type="evidence" value="ECO:0007669"/>
    <property type="project" value="TreeGrafter"/>
</dbReference>
<keyword evidence="2" id="KW-0813">Transport</keyword>
<evidence type="ECO:0000313" key="13">
    <source>
        <dbReference type="EMBL" id="KAK9177332.1"/>
    </source>
</evidence>
<evidence type="ECO:0000256" key="1">
    <source>
        <dbReference type="ARBA" id="ARBA00004567"/>
    </source>
</evidence>
<evidence type="ECO:0000256" key="4">
    <source>
        <dbReference type="ARBA" id="ARBA00022927"/>
    </source>
</evidence>
<keyword evidence="10" id="KW-0472">Membrane</keyword>
<dbReference type="GO" id="GO:0006606">
    <property type="term" value="P:protein import into nucleus"/>
    <property type="evidence" value="ECO:0007669"/>
    <property type="project" value="TreeGrafter"/>
</dbReference>
<keyword evidence="5" id="KW-0811">Translocation</keyword>
<dbReference type="EMBL" id="JBCGBO010000025">
    <property type="protein sequence ID" value="KAK9177332.1"/>
    <property type="molecule type" value="Genomic_DNA"/>
</dbReference>
<dbReference type="InterPro" id="IPR044840">
    <property type="entry name" value="Nup188"/>
</dbReference>
<dbReference type="PANTHER" id="PTHR31431:SF1">
    <property type="entry name" value="NUCLEOPORIN NUP188"/>
    <property type="match status" value="1"/>
</dbReference>
<feature type="domain" description="Nucleoporin Nup188 N-terminal" evidence="11">
    <location>
        <begin position="36"/>
        <end position="432"/>
    </location>
</feature>
<evidence type="ECO:0000256" key="7">
    <source>
        <dbReference type="ARBA" id="ARBA00023242"/>
    </source>
</evidence>
<protein>
    <recommendedName>
        <fullName evidence="9">Nucleoporin NUP188</fullName>
    </recommendedName>
</protein>
<feature type="transmembrane region" description="Helical" evidence="10">
    <location>
        <begin position="127"/>
        <end position="147"/>
    </location>
</feature>
<keyword evidence="3" id="KW-0509">mRNA transport</keyword>
<feature type="domain" description="Nucleoporin Nup188 N-terminal subdomain III" evidence="12">
    <location>
        <begin position="670"/>
        <end position="997"/>
    </location>
</feature>
<evidence type="ECO:0000256" key="2">
    <source>
        <dbReference type="ARBA" id="ARBA00022448"/>
    </source>
</evidence>
<dbReference type="GO" id="GO:0051028">
    <property type="term" value="P:mRNA transport"/>
    <property type="evidence" value="ECO:0007669"/>
    <property type="project" value="UniProtKB-KW"/>
</dbReference>
<keyword evidence="10" id="KW-1133">Transmembrane helix</keyword>
<comment type="similarity">
    <text evidence="8">Belongs to the Nup188 family.</text>
</comment>
<evidence type="ECO:0000256" key="9">
    <source>
        <dbReference type="ARBA" id="ARBA00040174"/>
    </source>
</evidence>
<dbReference type="PANTHER" id="PTHR31431">
    <property type="entry name" value="NUCLEOPORIN NUP188 HOMOLOG"/>
    <property type="match status" value="1"/>
</dbReference>
<keyword evidence="4" id="KW-0653">Protein transport</keyword>
<keyword evidence="7" id="KW-0539">Nucleus</keyword>
<comment type="caution">
    <text evidence="13">The sequence shown here is derived from an EMBL/GenBank/DDBJ whole genome shotgun (WGS) entry which is preliminary data.</text>
</comment>
<dbReference type="Pfam" id="PF10487">
    <property type="entry name" value="Nup188_N"/>
    <property type="match status" value="1"/>
</dbReference>
<evidence type="ECO:0000256" key="6">
    <source>
        <dbReference type="ARBA" id="ARBA00023132"/>
    </source>
</evidence>
<evidence type="ECO:0000259" key="12">
    <source>
        <dbReference type="Pfam" id="PF21093"/>
    </source>
</evidence>
<keyword evidence="14" id="KW-1185">Reference proteome</keyword>
<dbReference type="Pfam" id="PF21093">
    <property type="entry name" value="Nup188_N-subdom_III"/>
    <property type="match status" value="1"/>
</dbReference>
<evidence type="ECO:0000259" key="11">
    <source>
        <dbReference type="Pfam" id="PF10487"/>
    </source>
</evidence>
<name>A0AAP0Q9R8_9ROSI</name>
<sequence length="1999" mass="222491">MASTKTVDSSLWWNPFVELLTELETASLSSDLSPKLAKKLEENRAWFVETVSRFKPPNEKSKEALNSQIVKLGDHHQLSIKPELKEQALKISPYLCLDEVQSYILVERTQKQRNVAFDSIVQEPIHVVSHFLLMLFFCFACIASVLHRATVLVEVYKTDSHACFRLCFFLAANPTNVRAVYVDPSLKEGNAVGKEALKLISDGLEAKLFSVLQALLSATHPVEMDTDLFTLWAEETLIEDSLVLDILFLLYYDSFCTCNGEKWKKLYSLYKGISSGSYNFGKLAISTEALKSSCDAKIQLLLTLIETLDLENLLQMIHDETPSSQDAFVFSLNDVQEMDALLSTLDVFEMKEAGLLILAWAVFLCLISSLPGKEENNVLSEIDHVGYVRQAFEAASLNCFFDILQSDLLKETDGTAAGYRSVLRTFISAFIASYEINYQLEDGTLNLILDILCNIYRGEESLCIQFWDRESFVDGPIRCFLSNLGGEFPFRTLELVRFLSALCEGRWPAECVYNFLDKSVGISTLFEITSESLVDSTSTSQIVETRQPLHVPGVEGLLIPSKTRGQVLKVFGGNTALVRWEYNQSAVVVLLLRLAQEQYPESSAEALLILDLFSRMVSFNSAIRFALMDIGNSLYAQGAALNGPMEKNMCMVEIICTLIRDLSPGSGSAAIMSRGVNILAKMLKCSPSLVAAAALKASIFDSASRESVFDNGSNGSSSGWLLSGKLAKMLLIDCEQNDCGCPLTISVLDFTMQLLETGVENDLVLSLVVFSLQYILVNHEYWKYKVKHVRWKVTLKVLQVIKTCIFSTLAPRKLGEVIRGMLLCDSSIHNTLFRIICTTKEALEKLYVIRTFELTEIEGLELAIGSALDILYTMLSKFSKEISSIPSVFYQAVLSPTTTPVPVFAAVTSLISYFRNPAIQVGATKVLSPLLTISDYSQPYFSGNACFGFDDNQIADLRHSVESSLQSVEDEDLFVASVNLLTSAAHYQPAFLIAFFSTMESQDVPQSNDSGMKHSANEASSGLLGSKKSRVIDAILLYIQRSDDLIKSNPRILLNVLNFLKALWQGAGQYTNILESLKSSGKFWKHLSYSFSLITSLQSPGLEDITEVESHNLAYEYQCQSAILDIMAHDIFLKQRLLQAESLVKQATESNGGIENVVSAGQSKSANDWGAAEDILSSWYQSSVMCELIKSYTSCAYDNEILFRAKVAVSLLTVHMIGKLATGDSGSLSVSLLEKVRLMSKKLTSHAAFTQLLMQYSQRRYSEGKELTILILSDLYCHLQGELEGREISPGPFRELLQYLIESKFLQSYEHKYNADLFAASEDVYLFDPVCMREDLGLDMWDYSEWKAFKAIADTTLHCMQEANSMVLLATSKLSALKALVTVLTVYENDSLEKRSKIGRKNPDDLTLSCIDHICQNFHVTVELLALAPGASKDILEFLAAQAELLLHLVKSVQKRPTSPICVVLKTCGSGLKVLSDLRSSIPMVNVTIKHLLMLLLLVMESTCLNSHRDGLKDKEFENLAEISNVTLGLLPLLCHCIICAEHCTLSLTIVDLILRSLLTPNTWFPIIQQYLQLRHVIQKLQDKTTFESIPIILKFFLTLARVRGGAEMLINAGFFSSLKVLFSELLDAGPAFVVNNDKIPFNLPDKTEKLHQIWGLGMAVVAAMVHSLGDSFCTDIADNVIPYFFSEKAFLISYNLSSPDFRSDDHEKKRARAQRTQASLTSLKETEHTLMLMCVLAKHWGSWVKAMKEMDSQLRETSIHLLAFISRGTQHVGESASRTAPLLCPPVLKEELDWCNRPSIVNSKSGWFALTPLGSVSKTKSSSASATTALVIRDQTTDSSLAVSQTYFSDAVAMQIYRITFLLLEFLCFQAKGAAERADEVGFVDLAHFPELPMPEILHGLQDQAASIVIEICEANKLKQIDPEIRHICLLLLQVMEMALNLELCVLQICGIRPVLGRVEDFSKEVKLLIKATEGHAFLKASMKSLERITSLVYPGLL</sequence>
<proteinExistence type="inferred from homology"/>
<evidence type="ECO:0000313" key="14">
    <source>
        <dbReference type="Proteomes" id="UP001428341"/>
    </source>
</evidence>
<organism evidence="13 14">
    <name type="scientific">Citrus x changshan-huyou</name>
    <dbReference type="NCBI Taxonomy" id="2935761"/>
    <lineage>
        <taxon>Eukaryota</taxon>
        <taxon>Viridiplantae</taxon>
        <taxon>Streptophyta</taxon>
        <taxon>Embryophyta</taxon>
        <taxon>Tracheophyta</taxon>
        <taxon>Spermatophyta</taxon>
        <taxon>Magnoliopsida</taxon>
        <taxon>eudicotyledons</taxon>
        <taxon>Gunneridae</taxon>
        <taxon>Pentapetalae</taxon>
        <taxon>rosids</taxon>
        <taxon>malvids</taxon>
        <taxon>Sapindales</taxon>
        <taxon>Rutaceae</taxon>
        <taxon>Aurantioideae</taxon>
        <taxon>Citrus</taxon>
    </lineage>
</organism>
<keyword evidence="10" id="KW-0812">Transmembrane</keyword>
<gene>
    <name evidence="13" type="ORF">WN944_029353</name>
</gene>
<dbReference type="Proteomes" id="UP001428341">
    <property type="component" value="Unassembled WGS sequence"/>
</dbReference>
<dbReference type="GO" id="GO:0044611">
    <property type="term" value="C:nuclear pore inner ring"/>
    <property type="evidence" value="ECO:0007669"/>
    <property type="project" value="TreeGrafter"/>
</dbReference>
<evidence type="ECO:0000256" key="8">
    <source>
        <dbReference type="ARBA" id="ARBA00038387"/>
    </source>
</evidence>
<keyword evidence="6" id="KW-0906">Nuclear pore complex</keyword>
<accession>A0AAP0Q9R8</accession>
<comment type="subcellular location">
    <subcellularLocation>
        <location evidence="1">Nucleus</location>
        <location evidence="1">Nuclear pore complex</location>
    </subcellularLocation>
</comment>